<evidence type="ECO:0000256" key="1">
    <source>
        <dbReference type="SAM" id="Coils"/>
    </source>
</evidence>
<protein>
    <submittedName>
        <fullName evidence="3">Uncharacterized protein</fullName>
    </submittedName>
</protein>
<proteinExistence type="predicted"/>
<dbReference type="OrthoDB" id="2067015at2"/>
<evidence type="ECO:0000313" key="4">
    <source>
        <dbReference type="Proteomes" id="UP000327030"/>
    </source>
</evidence>
<dbReference type="AlphaFoldDB" id="A0A5P6VVW9"/>
<keyword evidence="1" id="KW-0175">Coiled coil</keyword>
<name>A0A5P6VVW9_PSEXY</name>
<gene>
    <name evidence="3" type="ORF">FXF36_15920</name>
</gene>
<dbReference type="EMBL" id="CP043030">
    <property type="protein sequence ID" value="QFJ56399.1"/>
    <property type="molecule type" value="Genomic_DNA"/>
</dbReference>
<organism evidence="3 4">
    <name type="scientific">Pseudobutyrivibrio xylanivorans</name>
    <dbReference type="NCBI Taxonomy" id="185007"/>
    <lineage>
        <taxon>Bacteria</taxon>
        <taxon>Bacillati</taxon>
        <taxon>Bacillota</taxon>
        <taxon>Clostridia</taxon>
        <taxon>Lachnospirales</taxon>
        <taxon>Lachnospiraceae</taxon>
        <taxon>Pseudobutyrivibrio</taxon>
    </lineage>
</organism>
<feature type="compositionally biased region" description="Basic and acidic residues" evidence="2">
    <location>
        <begin position="80"/>
        <end position="101"/>
    </location>
</feature>
<dbReference type="RefSeq" id="WP_151626068.1">
    <property type="nucleotide sequence ID" value="NZ_CP043030.1"/>
</dbReference>
<dbReference type="Proteomes" id="UP000327030">
    <property type="component" value="Chromosome PxyII"/>
</dbReference>
<dbReference type="KEGG" id="pxv:FXF36_15920"/>
<evidence type="ECO:0000313" key="3">
    <source>
        <dbReference type="EMBL" id="QFJ56399.1"/>
    </source>
</evidence>
<sequence length="101" mass="11737">MPRAEKSTRELKKDLDKIRERYERSLEKDNRKIADLVRKYFGDEPDLKKLDAYFSRMANEFADTAASSRESTAGKVQAVSKRDVSSSEQLVPRDRDVDHDE</sequence>
<reference evidence="4" key="1">
    <citation type="submission" date="2019-08" db="EMBL/GenBank/DDBJ databases">
        <title>Complete Genome Sequence of the Polysaccharide-Degrading Rumen Bacterium Pseudobutyrivibrio xylanivorans MA3014.</title>
        <authorList>
            <person name="Palevich N."/>
            <person name="Maclean P.H."/>
            <person name="Kelly W.J."/>
            <person name="Leahy S.C."/>
            <person name="Rakonjac J."/>
            <person name="Attwood G.T."/>
        </authorList>
    </citation>
    <scope>NUCLEOTIDE SEQUENCE [LARGE SCALE GENOMIC DNA]</scope>
    <source>
        <strain evidence="4">MA3014</strain>
    </source>
</reference>
<accession>A0A5P6VVW9</accession>
<feature type="coiled-coil region" evidence="1">
    <location>
        <begin position="1"/>
        <end position="39"/>
    </location>
</feature>
<evidence type="ECO:0000256" key="2">
    <source>
        <dbReference type="SAM" id="MobiDB-lite"/>
    </source>
</evidence>
<feature type="region of interest" description="Disordered" evidence="2">
    <location>
        <begin position="64"/>
        <end position="101"/>
    </location>
</feature>